<proteinExistence type="predicted"/>
<organism evidence="2 3">
    <name type="scientific">Methylobacterium brachythecii</name>
    <dbReference type="NCBI Taxonomy" id="1176177"/>
    <lineage>
        <taxon>Bacteria</taxon>
        <taxon>Pseudomonadati</taxon>
        <taxon>Pseudomonadota</taxon>
        <taxon>Alphaproteobacteria</taxon>
        <taxon>Hyphomicrobiales</taxon>
        <taxon>Methylobacteriaceae</taxon>
        <taxon>Methylobacterium</taxon>
    </lineage>
</organism>
<feature type="region of interest" description="Disordered" evidence="1">
    <location>
        <begin position="53"/>
        <end position="76"/>
    </location>
</feature>
<sequence>MNPKPKAREGLAHPLAHETAGSRRPLVMEGLDRLTRDGSADEAMLAELIGSASGFRVRSSKTRRPRPSTRNSERRA</sequence>
<gene>
    <name evidence="2" type="ORF">GGR33_003477</name>
</gene>
<accession>A0A7W6F806</accession>
<evidence type="ECO:0008006" key="4">
    <source>
        <dbReference type="Google" id="ProtNLM"/>
    </source>
</evidence>
<feature type="region of interest" description="Disordered" evidence="1">
    <location>
        <begin position="1"/>
        <end position="24"/>
    </location>
</feature>
<dbReference type="EMBL" id="JACIDN010000006">
    <property type="protein sequence ID" value="MBB3903963.1"/>
    <property type="molecule type" value="Genomic_DNA"/>
</dbReference>
<comment type="caution">
    <text evidence="2">The sequence shown here is derived from an EMBL/GenBank/DDBJ whole genome shotgun (WGS) entry which is preliminary data.</text>
</comment>
<evidence type="ECO:0000313" key="2">
    <source>
        <dbReference type="EMBL" id="MBB3903963.1"/>
    </source>
</evidence>
<reference evidence="2 3" key="1">
    <citation type="submission" date="2020-08" db="EMBL/GenBank/DDBJ databases">
        <title>Genomic Encyclopedia of Type Strains, Phase IV (KMG-IV): sequencing the most valuable type-strain genomes for metagenomic binning, comparative biology and taxonomic classification.</title>
        <authorList>
            <person name="Goeker M."/>
        </authorList>
    </citation>
    <scope>NUCLEOTIDE SEQUENCE [LARGE SCALE GENOMIC DNA]</scope>
    <source>
        <strain evidence="2 3">DSM 24105</strain>
    </source>
</reference>
<dbReference type="AlphaFoldDB" id="A0A7W6F806"/>
<dbReference type="Proteomes" id="UP000517759">
    <property type="component" value="Unassembled WGS sequence"/>
</dbReference>
<evidence type="ECO:0000256" key="1">
    <source>
        <dbReference type="SAM" id="MobiDB-lite"/>
    </source>
</evidence>
<protein>
    <recommendedName>
        <fullName evidence="4">Resolvase/invertase-type recombinase catalytic domain-containing protein</fullName>
    </recommendedName>
</protein>
<feature type="compositionally biased region" description="Basic and acidic residues" evidence="1">
    <location>
        <begin position="1"/>
        <end position="11"/>
    </location>
</feature>
<evidence type="ECO:0000313" key="3">
    <source>
        <dbReference type="Proteomes" id="UP000517759"/>
    </source>
</evidence>
<feature type="compositionally biased region" description="Basic residues" evidence="1">
    <location>
        <begin position="58"/>
        <end position="67"/>
    </location>
</feature>
<name>A0A7W6F806_9HYPH</name>